<proteinExistence type="predicted"/>
<evidence type="ECO:0000313" key="2">
    <source>
        <dbReference type="EMBL" id="MPL96368.1"/>
    </source>
</evidence>
<organism evidence="2">
    <name type="scientific">bioreactor metagenome</name>
    <dbReference type="NCBI Taxonomy" id="1076179"/>
    <lineage>
        <taxon>unclassified sequences</taxon>
        <taxon>metagenomes</taxon>
        <taxon>ecological metagenomes</taxon>
    </lineage>
</organism>
<gene>
    <name evidence="2" type="ORF">SDC9_42546</name>
</gene>
<dbReference type="InterPro" id="IPR038488">
    <property type="entry name" value="Integrase_DNA-bd_sf"/>
</dbReference>
<name>A0A644VYC2_9ZZZZ</name>
<dbReference type="EMBL" id="VSSQ01000506">
    <property type="protein sequence ID" value="MPL96368.1"/>
    <property type="molecule type" value="Genomic_DNA"/>
</dbReference>
<dbReference type="AlphaFoldDB" id="A0A644VYC2"/>
<accession>A0A644VYC2</accession>
<dbReference type="Pfam" id="PF13356">
    <property type="entry name" value="Arm-DNA-bind_3"/>
    <property type="match status" value="1"/>
</dbReference>
<evidence type="ECO:0000259" key="1">
    <source>
        <dbReference type="Pfam" id="PF13356"/>
    </source>
</evidence>
<reference evidence="2" key="1">
    <citation type="submission" date="2019-08" db="EMBL/GenBank/DDBJ databases">
        <authorList>
            <person name="Kucharzyk K."/>
            <person name="Murdoch R.W."/>
            <person name="Higgins S."/>
            <person name="Loffler F."/>
        </authorList>
    </citation>
    <scope>NUCLEOTIDE SEQUENCE</scope>
</reference>
<comment type="caution">
    <text evidence="2">The sequence shown here is derived from an EMBL/GenBank/DDBJ whole genome shotgun (WGS) entry which is preliminary data.</text>
</comment>
<dbReference type="Gene3D" id="3.30.160.390">
    <property type="entry name" value="Integrase, DNA-binding domain"/>
    <property type="match status" value="1"/>
</dbReference>
<feature type="domain" description="Integrase DNA-binding" evidence="1">
    <location>
        <begin position="3"/>
        <end position="41"/>
    </location>
</feature>
<dbReference type="InterPro" id="IPR025166">
    <property type="entry name" value="Integrase_DNA_bind_dom"/>
</dbReference>
<protein>
    <recommendedName>
        <fullName evidence="1">Integrase DNA-binding domain-containing protein</fullName>
    </recommendedName>
</protein>
<sequence length="52" mass="5652">MPLSDISVRNAKPQQKPAKLFDGGGLFLFIAPTGGKMWRQGTTSWEMKGCAP</sequence>